<accession>A0AA96GEV5</accession>
<dbReference type="Proteomes" id="UP001302719">
    <property type="component" value="Chromosome"/>
</dbReference>
<reference evidence="1 2" key="1">
    <citation type="submission" date="2023-01" db="EMBL/GenBank/DDBJ databases">
        <title>Cultivation and genomic characterization of new, ubiquitous marine nitrite-oxidizing bacteria from the Nitrospirales.</title>
        <authorList>
            <person name="Mueller A.J."/>
            <person name="Daebeler A."/>
            <person name="Herbold C.W."/>
            <person name="Kirkegaard R.H."/>
            <person name="Daims H."/>
        </authorList>
    </citation>
    <scope>NUCLEOTIDE SEQUENCE [LARGE SCALE GENOMIC DNA]</scope>
    <source>
        <strain evidence="1 2">VA</strain>
    </source>
</reference>
<protein>
    <submittedName>
        <fullName evidence="1">Uncharacterized protein</fullName>
    </submittedName>
</protein>
<dbReference type="EMBL" id="CP116967">
    <property type="protein sequence ID" value="WNM56471.1"/>
    <property type="molecule type" value="Genomic_DNA"/>
</dbReference>
<proteinExistence type="predicted"/>
<evidence type="ECO:0000313" key="2">
    <source>
        <dbReference type="Proteomes" id="UP001302719"/>
    </source>
</evidence>
<dbReference type="RefSeq" id="WP_312640062.1">
    <property type="nucleotide sequence ID" value="NZ_CP116967.1"/>
</dbReference>
<sequence>MKISDLSQKEFKELVNSMVDDRLCELLGDPDLGLALDDKVRAQLKQVLNSPERVTGETVAERLGLKW</sequence>
<organism evidence="1 2">
    <name type="scientific">Candidatus Nitrospira allomarina</name>
    <dbReference type="NCBI Taxonomy" id="3020900"/>
    <lineage>
        <taxon>Bacteria</taxon>
        <taxon>Pseudomonadati</taxon>
        <taxon>Nitrospirota</taxon>
        <taxon>Nitrospiria</taxon>
        <taxon>Nitrospirales</taxon>
        <taxon>Nitrospiraceae</taxon>
        <taxon>Nitrospira</taxon>
    </lineage>
</organism>
<evidence type="ECO:0000313" key="1">
    <source>
        <dbReference type="EMBL" id="WNM56471.1"/>
    </source>
</evidence>
<dbReference type="AlphaFoldDB" id="A0AA96GEV5"/>
<name>A0AA96GEV5_9BACT</name>
<gene>
    <name evidence="1" type="ORF">PP769_10805</name>
</gene>
<dbReference type="KEGG" id="nall:PP769_10805"/>
<keyword evidence="2" id="KW-1185">Reference proteome</keyword>